<dbReference type="SUPFAM" id="SSF159888">
    <property type="entry name" value="YdhG-like"/>
    <property type="match status" value="1"/>
</dbReference>
<dbReference type="EMBL" id="JAFKCV010000001">
    <property type="protein sequence ID" value="MBN7823875.1"/>
    <property type="molecule type" value="Genomic_DNA"/>
</dbReference>
<keyword evidence="3" id="KW-1185">Reference proteome</keyword>
<evidence type="ECO:0000313" key="3">
    <source>
        <dbReference type="Proteomes" id="UP000664654"/>
    </source>
</evidence>
<gene>
    <name evidence="2" type="ORF">J0A66_01435</name>
</gene>
<organism evidence="2 3">
    <name type="scientific">Bowmanella dokdonensis</name>
    <dbReference type="NCBI Taxonomy" id="751969"/>
    <lineage>
        <taxon>Bacteria</taxon>
        <taxon>Pseudomonadati</taxon>
        <taxon>Pseudomonadota</taxon>
        <taxon>Gammaproteobacteria</taxon>
        <taxon>Alteromonadales</taxon>
        <taxon>Alteromonadaceae</taxon>
        <taxon>Bowmanella</taxon>
    </lineage>
</organism>
<reference evidence="2" key="1">
    <citation type="submission" date="2021-03" db="EMBL/GenBank/DDBJ databases">
        <title>novel species isolated from a fishpond in China.</title>
        <authorList>
            <person name="Lu H."/>
            <person name="Cai Z."/>
        </authorList>
    </citation>
    <scope>NUCLEOTIDE SEQUENCE</scope>
    <source>
        <strain evidence="2">JCM 30855</strain>
    </source>
</reference>
<sequence>MAKTIEDYLQAKSQWGDLIAPLRRLLLETGLEETIKWGAPVYCQDNKNLIGLAAFQGYAGLWFFQGCFLSDPAGVLTNAQPGKTRGMRQWRFAAGEEVNTALVKQYIQEAVSLHRQRKAVSPQRREPVILAAELTAALERNPQLKSAFESLTPGRQSEYSDYIQAARREATRIARLQKITPLILAGQGLNDQYRGPC</sequence>
<accession>A0A939IMJ9</accession>
<dbReference type="Pfam" id="PF13376">
    <property type="entry name" value="OmdA"/>
    <property type="match status" value="1"/>
</dbReference>
<dbReference type="Proteomes" id="UP000664654">
    <property type="component" value="Unassembled WGS sequence"/>
</dbReference>
<dbReference type="Pfam" id="PF08818">
    <property type="entry name" value="DUF1801"/>
    <property type="match status" value="1"/>
</dbReference>
<evidence type="ECO:0000259" key="1">
    <source>
        <dbReference type="Pfam" id="PF08818"/>
    </source>
</evidence>
<comment type="caution">
    <text evidence="2">The sequence shown here is derived from an EMBL/GenBank/DDBJ whole genome shotgun (WGS) entry which is preliminary data.</text>
</comment>
<feature type="domain" description="YdhG-like" evidence="1">
    <location>
        <begin position="17"/>
        <end position="111"/>
    </location>
</feature>
<proteinExistence type="predicted"/>
<dbReference type="InterPro" id="IPR014922">
    <property type="entry name" value="YdhG-like"/>
</dbReference>
<name>A0A939IMJ9_9ALTE</name>
<dbReference type="PIRSF" id="PIRSF021308">
    <property type="entry name" value="UCP021308"/>
    <property type="match status" value="1"/>
</dbReference>
<protein>
    <submittedName>
        <fullName evidence="2">YdeI/OmpD-associated family protein</fullName>
    </submittedName>
</protein>
<dbReference type="AlphaFoldDB" id="A0A939IMJ9"/>
<evidence type="ECO:0000313" key="2">
    <source>
        <dbReference type="EMBL" id="MBN7823875.1"/>
    </source>
</evidence>
<dbReference type="InterPro" id="IPR016786">
    <property type="entry name" value="YdeI_bac"/>
</dbReference>
<dbReference type="Gene3D" id="3.90.1150.200">
    <property type="match status" value="1"/>
</dbReference>
<dbReference type="RefSeq" id="WP_206571979.1">
    <property type="nucleotide sequence ID" value="NZ_JAFKCV010000001.1"/>
</dbReference>